<name>A0A6L3Y9R2_9HYPH</name>
<comment type="caution">
    <text evidence="1">The sequence shown here is derived from an EMBL/GenBank/DDBJ whole genome shotgun (WGS) entry which is preliminary data.</text>
</comment>
<protein>
    <submittedName>
        <fullName evidence="1">Uncharacterized protein</fullName>
    </submittedName>
</protein>
<organism evidence="1 2">
    <name type="scientific">Brucella tritici</name>
    <dbReference type="NCBI Taxonomy" id="94626"/>
    <lineage>
        <taxon>Bacteria</taxon>
        <taxon>Pseudomonadati</taxon>
        <taxon>Pseudomonadota</taxon>
        <taxon>Alphaproteobacteria</taxon>
        <taxon>Hyphomicrobiales</taxon>
        <taxon>Brucellaceae</taxon>
        <taxon>Brucella/Ochrobactrum group</taxon>
        <taxon>Brucella</taxon>
    </lineage>
</organism>
<accession>A0A6L3Y9R2</accession>
<dbReference type="AlphaFoldDB" id="A0A6L3Y9R2"/>
<gene>
    <name evidence="1" type="ORF">F9L08_21910</name>
</gene>
<dbReference type="RefSeq" id="WP_151652964.1">
    <property type="nucleotide sequence ID" value="NZ_WBVX01000029.1"/>
</dbReference>
<sequence>MPRLDLWVVRGGDSNCADISVQDRYFNWLESGIDLDDDLQSLDEYALAYILAENAISEFHRAAA</sequence>
<dbReference type="EMBL" id="WBVX01000029">
    <property type="protein sequence ID" value="KAB2680057.1"/>
    <property type="molecule type" value="Genomic_DNA"/>
</dbReference>
<evidence type="ECO:0000313" key="2">
    <source>
        <dbReference type="Proteomes" id="UP000481643"/>
    </source>
</evidence>
<dbReference type="Proteomes" id="UP000481643">
    <property type="component" value="Unassembled WGS sequence"/>
</dbReference>
<proteinExistence type="predicted"/>
<evidence type="ECO:0000313" key="1">
    <source>
        <dbReference type="EMBL" id="KAB2680057.1"/>
    </source>
</evidence>
<reference evidence="1 2" key="1">
    <citation type="submission" date="2019-09" db="EMBL/GenBank/DDBJ databases">
        <title>Taxonomic organization of the family Brucellaceae based on a phylogenomic approach.</title>
        <authorList>
            <person name="Leclercq S."/>
            <person name="Cloeckaert A."/>
            <person name="Zygmunt M.S."/>
        </authorList>
    </citation>
    <scope>NUCLEOTIDE SEQUENCE [LARGE SCALE GENOMIC DNA]</scope>
    <source>
        <strain evidence="1 2">WS1830</strain>
    </source>
</reference>